<feature type="domain" description="PAS" evidence="11">
    <location>
        <begin position="328"/>
        <end position="383"/>
    </location>
</feature>
<dbReference type="Gene3D" id="3.30.450.20">
    <property type="entry name" value="PAS domain"/>
    <property type="match status" value="1"/>
</dbReference>
<keyword evidence="8" id="KW-0902">Two-component regulatory system</keyword>
<dbReference type="Gene3D" id="3.40.190.10">
    <property type="entry name" value="Periplasmic binding protein-like II"/>
    <property type="match status" value="2"/>
</dbReference>
<dbReference type="PANTHER" id="PTHR43065">
    <property type="entry name" value="SENSOR HISTIDINE KINASE"/>
    <property type="match status" value="1"/>
</dbReference>
<dbReference type="SUPFAM" id="SSF53850">
    <property type="entry name" value="Periplasmic binding protein-like II"/>
    <property type="match status" value="1"/>
</dbReference>
<dbReference type="EMBL" id="CP007453">
    <property type="protein sequence ID" value="AHM58244.1"/>
    <property type="molecule type" value="Genomic_DNA"/>
</dbReference>
<organism evidence="12 13">
    <name type="scientific">Peptoclostridium acidaminophilum DSM 3953</name>
    <dbReference type="NCBI Taxonomy" id="1286171"/>
    <lineage>
        <taxon>Bacteria</taxon>
        <taxon>Bacillati</taxon>
        <taxon>Bacillota</taxon>
        <taxon>Clostridia</taxon>
        <taxon>Peptostreptococcales</taxon>
        <taxon>Peptoclostridiaceae</taxon>
        <taxon>Peptoclostridium</taxon>
    </lineage>
</organism>
<dbReference type="NCBIfam" id="TIGR00229">
    <property type="entry name" value="sensory_box"/>
    <property type="match status" value="1"/>
</dbReference>
<dbReference type="PATRIC" id="fig|1286171.3.peg.2929"/>
<gene>
    <name evidence="12" type="primary">kinA</name>
    <name evidence="12" type="ORF">EAL2_808p07410</name>
</gene>
<dbReference type="GO" id="GO:0000155">
    <property type="term" value="F:phosphorelay sensor kinase activity"/>
    <property type="evidence" value="ECO:0007669"/>
    <property type="project" value="InterPro"/>
</dbReference>
<reference evidence="12 13" key="1">
    <citation type="journal article" date="2014" name="Genome Announc.">
        <title>Complete Genome Sequence of Amino Acid-Utilizing Eubacterium acidaminophilum al-2 (DSM 3953).</title>
        <authorList>
            <person name="Poehlein A."/>
            <person name="Andreesen J.R."/>
            <person name="Daniel R."/>
        </authorList>
    </citation>
    <scope>NUCLEOTIDE SEQUENCE [LARGE SCALE GENOMIC DNA]</scope>
    <source>
        <strain evidence="12 13">DSM 3953</strain>
        <plasmid evidence="13">Plasmid EAL2_808p</plasmid>
    </source>
</reference>
<dbReference type="PANTHER" id="PTHR43065:SF46">
    <property type="entry name" value="C4-DICARBOXYLATE TRANSPORT SENSOR PROTEIN DCTB"/>
    <property type="match status" value="1"/>
</dbReference>
<dbReference type="Gene3D" id="3.30.565.10">
    <property type="entry name" value="Histidine kinase-like ATPase, C-terminal domain"/>
    <property type="match status" value="1"/>
</dbReference>
<dbReference type="PROSITE" id="PS50109">
    <property type="entry name" value="HIS_KIN"/>
    <property type="match status" value="1"/>
</dbReference>
<evidence type="ECO:0000256" key="1">
    <source>
        <dbReference type="ARBA" id="ARBA00000085"/>
    </source>
</evidence>
<dbReference type="SMART" id="SM00388">
    <property type="entry name" value="HisKA"/>
    <property type="match status" value="1"/>
</dbReference>
<keyword evidence="6 12" id="KW-0418">Kinase</keyword>
<dbReference type="InterPro" id="IPR000014">
    <property type="entry name" value="PAS"/>
</dbReference>
<evidence type="ECO:0000256" key="9">
    <source>
        <dbReference type="SAM" id="Phobius"/>
    </source>
</evidence>
<protein>
    <recommendedName>
        <fullName evidence="2">histidine kinase</fullName>
        <ecNumber evidence="2">2.7.13.3</ecNumber>
    </recommendedName>
</protein>
<dbReference type="Proteomes" id="UP000019591">
    <property type="component" value="Plasmid EAL2_808p"/>
</dbReference>
<geneLocation type="plasmid" evidence="12 13">
    <name>EAL2_808p</name>
</geneLocation>
<evidence type="ECO:0000256" key="7">
    <source>
        <dbReference type="ARBA" id="ARBA00022840"/>
    </source>
</evidence>
<evidence type="ECO:0000259" key="11">
    <source>
        <dbReference type="PROSITE" id="PS50112"/>
    </source>
</evidence>
<dbReference type="AlphaFoldDB" id="W8T9A6"/>
<dbReference type="Gene3D" id="1.10.287.130">
    <property type="match status" value="1"/>
</dbReference>
<dbReference type="InterPro" id="IPR003661">
    <property type="entry name" value="HisK_dim/P_dom"/>
</dbReference>
<keyword evidence="9" id="KW-0472">Membrane</keyword>
<accession>W8T9A6</accession>
<evidence type="ECO:0000256" key="8">
    <source>
        <dbReference type="ARBA" id="ARBA00023012"/>
    </source>
</evidence>
<dbReference type="eggNOG" id="COG4191">
    <property type="taxonomic scope" value="Bacteria"/>
</dbReference>
<keyword evidence="13" id="KW-1185">Reference proteome</keyword>
<proteinExistence type="predicted"/>
<dbReference type="InterPro" id="IPR004358">
    <property type="entry name" value="Sig_transdc_His_kin-like_C"/>
</dbReference>
<dbReference type="HOGENOM" id="CLU_000445_114_69_9"/>
<evidence type="ECO:0000256" key="4">
    <source>
        <dbReference type="ARBA" id="ARBA00022679"/>
    </source>
</evidence>
<dbReference type="OrthoDB" id="9784397at2"/>
<name>W8T9A6_PEPAC</name>
<keyword evidence="7" id="KW-0067">ATP-binding</keyword>
<sequence>MKKRIMNAVIAATVLGVLYLNIYLNMAYDMNIVEYFAKPSKLTNEEHEWLKRHGKIRYISDQTSPPHRYIDEADGQFQGLIVDYISALSIEVGQVISIESTAWWSQSLEKLAAGESDFIDLIPSKERAKVFDFSDPMYTLRETIAFPKDKGRISNYTALENKTVGVAKGDYAIEFLNSKVESINYVFTKDSRNAIKLLEQGKVDAVVGEEAVIMHLIEAMDTSRDYEVLDKPFIEEEAVLAVKKGEKELLSILNKGIHNMKKKKTLEKINEKWFGASANYDKEETSQMIALVALVFISLTCLIIYISFSWSNMLKREVEKRTHELYESNTTLQTTFDGLTHLMAVVDRRNKIINVNKAFCSLLNLDKNDIIGQSSLDFQHILHGPGFEDMIENTFDRCEQGQQEFRCESKMFQMSTFPLEDKKKNVAAVLVMIKDITDFMIREQQILHESKMAATGQLAAGVAHEIRNPLGLIRNYCYIIKNNMNDEHKMKRAVEVIESSVQRSSNIIDNLLNFSRISANEYEKVNIKALINNIVALENNIIEKRKINIDVSCPDDISFFANEESMKHIFINLIANAIDAMPQGGIIKIACGKGDEGISIIFCDNGEGISQEDLGSIFNPFFTTKPVGKGTGLGLYIVYNEIQKHGGKIRVSSELGKGTCFKVDLPFRGE</sequence>
<dbReference type="SUPFAM" id="SSF55785">
    <property type="entry name" value="PYP-like sensor domain (PAS domain)"/>
    <property type="match status" value="1"/>
</dbReference>
<dbReference type="Pfam" id="PF02518">
    <property type="entry name" value="HATPase_c"/>
    <property type="match status" value="1"/>
</dbReference>
<evidence type="ECO:0000256" key="5">
    <source>
        <dbReference type="ARBA" id="ARBA00022741"/>
    </source>
</evidence>
<evidence type="ECO:0000256" key="3">
    <source>
        <dbReference type="ARBA" id="ARBA00022553"/>
    </source>
</evidence>
<dbReference type="Pfam" id="PF13426">
    <property type="entry name" value="PAS_9"/>
    <property type="match status" value="1"/>
</dbReference>
<feature type="domain" description="Histidine kinase" evidence="10">
    <location>
        <begin position="461"/>
        <end position="669"/>
    </location>
</feature>
<dbReference type="eggNOG" id="COG0834">
    <property type="taxonomic scope" value="Bacteria"/>
</dbReference>
<dbReference type="RefSeq" id="WP_025437079.1">
    <property type="nucleotide sequence ID" value="NZ_CP007453.1"/>
</dbReference>
<dbReference type="InterPro" id="IPR035965">
    <property type="entry name" value="PAS-like_dom_sf"/>
</dbReference>
<evidence type="ECO:0000313" key="13">
    <source>
        <dbReference type="Proteomes" id="UP000019591"/>
    </source>
</evidence>
<keyword evidence="9" id="KW-0812">Transmembrane</keyword>
<keyword evidence="5" id="KW-0547">Nucleotide-binding</keyword>
<dbReference type="SMART" id="SM00387">
    <property type="entry name" value="HATPase_c"/>
    <property type="match status" value="1"/>
</dbReference>
<dbReference type="SUPFAM" id="SSF47384">
    <property type="entry name" value="Homodimeric domain of signal transducing histidine kinase"/>
    <property type="match status" value="1"/>
</dbReference>
<dbReference type="InterPro" id="IPR001638">
    <property type="entry name" value="Solute-binding_3/MltF_N"/>
</dbReference>
<dbReference type="CDD" id="cd00130">
    <property type="entry name" value="PAS"/>
    <property type="match status" value="1"/>
</dbReference>
<dbReference type="Pfam" id="PF00512">
    <property type="entry name" value="HisKA"/>
    <property type="match status" value="1"/>
</dbReference>
<evidence type="ECO:0000313" key="12">
    <source>
        <dbReference type="EMBL" id="AHM58244.1"/>
    </source>
</evidence>
<feature type="transmembrane region" description="Helical" evidence="9">
    <location>
        <begin position="288"/>
        <end position="308"/>
    </location>
</feature>
<dbReference type="InterPro" id="IPR003594">
    <property type="entry name" value="HATPase_dom"/>
</dbReference>
<dbReference type="GO" id="GO:0005524">
    <property type="term" value="F:ATP binding"/>
    <property type="evidence" value="ECO:0007669"/>
    <property type="project" value="UniProtKB-KW"/>
</dbReference>
<evidence type="ECO:0000256" key="6">
    <source>
        <dbReference type="ARBA" id="ARBA00022777"/>
    </source>
</evidence>
<dbReference type="PRINTS" id="PR00344">
    <property type="entry name" value="BCTRLSENSOR"/>
</dbReference>
<dbReference type="CDD" id="cd00082">
    <property type="entry name" value="HisKA"/>
    <property type="match status" value="1"/>
</dbReference>
<keyword evidence="9" id="KW-1133">Transmembrane helix</keyword>
<keyword evidence="3" id="KW-0597">Phosphoprotein</keyword>
<evidence type="ECO:0000259" key="10">
    <source>
        <dbReference type="PROSITE" id="PS50109"/>
    </source>
</evidence>
<dbReference type="SMART" id="SM00062">
    <property type="entry name" value="PBPb"/>
    <property type="match status" value="1"/>
</dbReference>
<dbReference type="KEGG" id="eac:EAL2_808p07410"/>
<dbReference type="InterPro" id="IPR036890">
    <property type="entry name" value="HATPase_C_sf"/>
</dbReference>
<dbReference type="SMART" id="SM00091">
    <property type="entry name" value="PAS"/>
    <property type="match status" value="1"/>
</dbReference>
<dbReference type="Pfam" id="PF00497">
    <property type="entry name" value="SBP_bac_3"/>
    <property type="match status" value="1"/>
</dbReference>
<comment type="catalytic activity">
    <reaction evidence="1">
        <text>ATP + protein L-histidine = ADP + protein N-phospho-L-histidine.</text>
        <dbReference type="EC" id="2.7.13.3"/>
    </reaction>
</comment>
<evidence type="ECO:0000256" key="2">
    <source>
        <dbReference type="ARBA" id="ARBA00012438"/>
    </source>
</evidence>
<dbReference type="EC" id="2.7.13.3" evidence="2"/>
<dbReference type="SUPFAM" id="SSF55874">
    <property type="entry name" value="ATPase domain of HSP90 chaperone/DNA topoisomerase II/histidine kinase"/>
    <property type="match status" value="1"/>
</dbReference>
<dbReference type="InterPro" id="IPR005467">
    <property type="entry name" value="His_kinase_dom"/>
</dbReference>
<dbReference type="PROSITE" id="PS50112">
    <property type="entry name" value="PAS"/>
    <property type="match status" value="1"/>
</dbReference>
<dbReference type="InterPro" id="IPR036097">
    <property type="entry name" value="HisK_dim/P_sf"/>
</dbReference>
<keyword evidence="12" id="KW-0614">Plasmid</keyword>
<keyword evidence="4 12" id="KW-0808">Transferase</keyword>